<evidence type="ECO:0000313" key="3">
    <source>
        <dbReference type="Proteomes" id="UP001153620"/>
    </source>
</evidence>
<evidence type="ECO:0000256" key="1">
    <source>
        <dbReference type="SAM" id="SignalP"/>
    </source>
</evidence>
<reference evidence="2" key="2">
    <citation type="submission" date="2022-10" db="EMBL/GenBank/DDBJ databases">
        <authorList>
            <consortium name="ENA_rothamsted_submissions"/>
            <consortium name="culmorum"/>
            <person name="King R."/>
        </authorList>
    </citation>
    <scope>NUCLEOTIDE SEQUENCE</scope>
</reference>
<name>A0A9N9S0U5_9DIPT</name>
<dbReference type="EMBL" id="OU895879">
    <property type="protein sequence ID" value="CAG9807098.1"/>
    <property type="molecule type" value="Genomic_DNA"/>
</dbReference>
<protein>
    <submittedName>
        <fullName evidence="2">Uncharacterized protein</fullName>
    </submittedName>
</protein>
<evidence type="ECO:0000313" key="2">
    <source>
        <dbReference type="EMBL" id="CAG9807098.1"/>
    </source>
</evidence>
<sequence length="87" mass="10237">MRFMVVLVIFSVIAYSSCYEDAEADPLEEFDPAEISEEELEEITFLGDKLRKCVEKYCAYRCRMFMKPPYAAVCENSKCRCRKIQKQ</sequence>
<feature type="chain" id="PRO_5040348795" evidence="1">
    <location>
        <begin position="19"/>
        <end position="87"/>
    </location>
</feature>
<keyword evidence="1" id="KW-0732">Signal</keyword>
<organism evidence="2 3">
    <name type="scientific">Chironomus riparius</name>
    <dbReference type="NCBI Taxonomy" id="315576"/>
    <lineage>
        <taxon>Eukaryota</taxon>
        <taxon>Metazoa</taxon>
        <taxon>Ecdysozoa</taxon>
        <taxon>Arthropoda</taxon>
        <taxon>Hexapoda</taxon>
        <taxon>Insecta</taxon>
        <taxon>Pterygota</taxon>
        <taxon>Neoptera</taxon>
        <taxon>Endopterygota</taxon>
        <taxon>Diptera</taxon>
        <taxon>Nematocera</taxon>
        <taxon>Chironomoidea</taxon>
        <taxon>Chironomidae</taxon>
        <taxon>Chironominae</taxon>
        <taxon>Chironomus</taxon>
    </lineage>
</organism>
<dbReference type="AlphaFoldDB" id="A0A9N9S0U5"/>
<accession>A0A9N9S0U5</accession>
<keyword evidence="3" id="KW-1185">Reference proteome</keyword>
<dbReference type="Proteomes" id="UP001153620">
    <property type="component" value="Chromosome 3"/>
</dbReference>
<proteinExistence type="predicted"/>
<reference evidence="2" key="1">
    <citation type="submission" date="2022-01" db="EMBL/GenBank/DDBJ databases">
        <authorList>
            <person name="King R."/>
        </authorList>
    </citation>
    <scope>NUCLEOTIDE SEQUENCE</scope>
</reference>
<feature type="signal peptide" evidence="1">
    <location>
        <begin position="1"/>
        <end position="18"/>
    </location>
</feature>
<gene>
    <name evidence="2" type="ORF">CHIRRI_LOCUS9948</name>
</gene>